<dbReference type="EMBL" id="BDSP01000096">
    <property type="protein sequence ID" value="GAX15812.1"/>
    <property type="molecule type" value="Genomic_DNA"/>
</dbReference>
<dbReference type="PANTHER" id="PTHR11581">
    <property type="entry name" value="30S/40S RIBOSOMAL PROTEIN S4"/>
    <property type="match status" value="1"/>
</dbReference>
<dbReference type="Pfam" id="PF01479">
    <property type="entry name" value="S4"/>
    <property type="match status" value="1"/>
</dbReference>
<evidence type="ECO:0000256" key="2">
    <source>
        <dbReference type="ARBA" id="ARBA00022730"/>
    </source>
</evidence>
<dbReference type="Gene3D" id="3.10.290.10">
    <property type="entry name" value="RNA-binding S4 domain"/>
    <property type="match status" value="1"/>
</dbReference>
<dbReference type="PROSITE" id="PS00528">
    <property type="entry name" value="RIBOSOMAL_S4E"/>
    <property type="match status" value="1"/>
</dbReference>
<organism evidence="8 9">
    <name type="scientific">Fistulifera solaris</name>
    <name type="common">Oleaginous diatom</name>
    <dbReference type="NCBI Taxonomy" id="1519565"/>
    <lineage>
        <taxon>Eukaryota</taxon>
        <taxon>Sar</taxon>
        <taxon>Stramenopiles</taxon>
        <taxon>Ochrophyta</taxon>
        <taxon>Bacillariophyta</taxon>
        <taxon>Bacillariophyceae</taxon>
        <taxon>Bacillariophycidae</taxon>
        <taxon>Naviculales</taxon>
        <taxon>Naviculaceae</taxon>
        <taxon>Fistulifera</taxon>
    </lineage>
</organism>
<dbReference type="NCBIfam" id="NF003312">
    <property type="entry name" value="PRK04313.1"/>
    <property type="match status" value="1"/>
</dbReference>
<accession>A0A1Z5JPP9</accession>
<dbReference type="Gene3D" id="2.30.30.30">
    <property type="match status" value="1"/>
</dbReference>
<dbReference type="CDD" id="cd06087">
    <property type="entry name" value="KOW_RPS4"/>
    <property type="match status" value="1"/>
</dbReference>
<evidence type="ECO:0000313" key="8">
    <source>
        <dbReference type="EMBL" id="GAX15812.1"/>
    </source>
</evidence>
<dbReference type="Proteomes" id="UP000198406">
    <property type="component" value="Unassembled WGS sequence"/>
</dbReference>
<dbReference type="InterPro" id="IPR018199">
    <property type="entry name" value="Ribosomal_eS4_N_CS"/>
</dbReference>
<evidence type="ECO:0000256" key="5">
    <source>
        <dbReference type="ARBA" id="ARBA00023274"/>
    </source>
</evidence>
<evidence type="ECO:0000256" key="3">
    <source>
        <dbReference type="ARBA" id="ARBA00022884"/>
    </source>
</evidence>
<dbReference type="Pfam" id="PF00467">
    <property type="entry name" value="KOW"/>
    <property type="match status" value="1"/>
</dbReference>
<dbReference type="FunFam" id="2.30.30.30:FF:000005">
    <property type="entry name" value="40S ribosomal protein S4"/>
    <property type="match status" value="1"/>
</dbReference>
<dbReference type="SMART" id="SM00739">
    <property type="entry name" value="KOW"/>
    <property type="match status" value="1"/>
</dbReference>
<dbReference type="GO" id="GO:0006412">
    <property type="term" value="P:translation"/>
    <property type="evidence" value="ECO:0007669"/>
    <property type="project" value="InterPro"/>
</dbReference>
<dbReference type="InterPro" id="IPR002942">
    <property type="entry name" value="S4_RNA-bd"/>
</dbReference>
<evidence type="ECO:0000313" key="9">
    <source>
        <dbReference type="Proteomes" id="UP000198406"/>
    </source>
</evidence>
<dbReference type="GO" id="GO:0019843">
    <property type="term" value="F:rRNA binding"/>
    <property type="evidence" value="ECO:0007669"/>
    <property type="project" value="UniProtKB-UniRule"/>
</dbReference>
<dbReference type="GO" id="GO:0022627">
    <property type="term" value="C:cytosolic small ribosomal subunit"/>
    <property type="evidence" value="ECO:0007669"/>
    <property type="project" value="TreeGrafter"/>
</dbReference>
<evidence type="ECO:0000256" key="6">
    <source>
        <dbReference type="PIRNR" id="PIRNR002116"/>
    </source>
</evidence>
<dbReference type="InterPro" id="IPR013843">
    <property type="entry name" value="Ribosomal_eS4_N"/>
</dbReference>
<dbReference type="InterPro" id="IPR013845">
    <property type="entry name" value="Ribosomal_eS4_central_region"/>
</dbReference>
<dbReference type="OrthoDB" id="1109245at2759"/>
<dbReference type="InterPro" id="IPR014722">
    <property type="entry name" value="Rib_uL2_dom2"/>
</dbReference>
<comment type="caution">
    <text evidence="8">The sequence shown here is derived from an EMBL/GenBank/DDBJ whole genome shotgun (WGS) entry which is preliminary data.</text>
</comment>
<dbReference type="InterPro" id="IPR041982">
    <property type="entry name" value="Ribosomal_eS4_KOW"/>
</dbReference>
<keyword evidence="9" id="KW-1185">Reference proteome</keyword>
<dbReference type="Pfam" id="PF16121">
    <property type="entry name" value="40S_S4_C"/>
    <property type="match status" value="1"/>
</dbReference>
<dbReference type="CDD" id="cd00165">
    <property type="entry name" value="S4"/>
    <property type="match status" value="1"/>
</dbReference>
<dbReference type="PANTHER" id="PTHR11581:SF0">
    <property type="entry name" value="SMALL RIBOSOMAL SUBUNIT PROTEIN ES4"/>
    <property type="match status" value="1"/>
</dbReference>
<dbReference type="HAMAP" id="MF_00485">
    <property type="entry name" value="Ribosomal_eS4"/>
    <property type="match status" value="1"/>
</dbReference>
<dbReference type="FunFam" id="2.40.50.740:FF:000001">
    <property type="entry name" value="40S ribosomal protein S4"/>
    <property type="match status" value="1"/>
</dbReference>
<gene>
    <name evidence="8" type="ORF">FisN_3Lh258</name>
</gene>
<dbReference type="InterPro" id="IPR005824">
    <property type="entry name" value="KOW"/>
</dbReference>
<keyword evidence="4 6" id="KW-0689">Ribosomal protein</keyword>
<sequence length="285" mass="32197">MRKTSRWLLYYFGRPSLTHTSFFYRPRGPKKHLKRLNAPKHWNLAKMGGVFAPRPSAGPHKLRECVPVAIILRERLKYALTGKECSQICMERNVKIDGKVRTDCNFPCGFMDVIELEKAGDLFRVMFDTKGRFVMHKIKKDEAQYKLCRVNNVMVTAKKIPVAVTHDGRTIRYPDPDVKVNDTVKVNIATGKMSDILKFELGAMVTITKGRNTGRVGQIMHVEHHDNSFDIVSVKDSKGHTFATRMSNVFVIGSGSTPQVTLPKGRGIKKTIIEERAEAQAAGRL</sequence>
<evidence type="ECO:0000256" key="4">
    <source>
        <dbReference type="ARBA" id="ARBA00022980"/>
    </source>
</evidence>
<evidence type="ECO:0000259" key="7">
    <source>
        <dbReference type="SMART" id="SM00739"/>
    </source>
</evidence>
<dbReference type="Pfam" id="PF00900">
    <property type="entry name" value="Ribosomal_S4e"/>
    <property type="match status" value="1"/>
</dbReference>
<keyword evidence="2 6" id="KW-0699">rRNA-binding</keyword>
<dbReference type="InterPro" id="IPR038237">
    <property type="entry name" value="Ribosomal_eS4_central_sf"/>
</dbReference>
<proteinExistence type="inferred from homology"/>
<dbReference type="PIRSF" id="PIRSF002116">
    <property type="entry name" value="Ribosomal_S4"/>
    <property type="match status" value="1"/>
</dbReference>
<dbReference type="Pfam" id="PF08071">
    <property type="entry name" value="RS4NT"/>
    <property type="match status" value="1"/>
</dbReference>
<dbReference type="FunFam" id="3.10.290.10:FF:000002">
    <property type="entry name" value="40S ribosomal protein S4"/>
    <property type="match status" value="1"/>
</dbReference>
<feature type="domain" description="KOW" evidence="7">
    <location>
        <begin position="198"/>
        <end position="225"/>
    </location>
</feature>
<keyword evidence="5 6" id="KW-0687">Ribonucleoprotein</keyword>
<dbReference type="GO" id="GO:0003735">
    <property type="term" value="F:structural constituent of ribosome"/>
    <property type="evidence" value="ECO:0007669"/>
    <property type="project" value="UniProtKB-UniRule"/>
</dbReference>
<name>A0A1Z5JPP9_FISSO</name>
<keyword evidence="3 6" id="KW-0694">RNA-binding</keyword>
<dbReference type="InterPro" id="IPR032277">
    <property type="entry name" value="Ribosomal_eS4_C"/>
</dbReference>
<comment type="similarity">
    <text evidence="1 6">Belongs to the eukaryotic ribosomal protein eS4 family.</text>
</comment>
<dbReference type="PROSITE" id="PS50889">
    <property type="entry name" value="S4"/>
    <property type="match status" value="1"/>
</dbReference>
<dbReference type="InParanoid" id="A0A1Z5JPP9"/>
<reference evidence="8 9" key="1">
    <citation type="journal article" date="2015" name="Plant Cell">
        <title>Oil accumulation by the oleaginous diatom Fistulifera solaris as revealed by the genome and transcriptome.</title>
        <authorList>
            <person name="Tanaka T."/>
            <person name="Maeda Y."/>
            <person name="Veluchamy A."/>
            <person name="Tanaka M."/>
            <person name="Abida H."/>
            <person name="Marechal E."/>
            <person name="Bowler C."/>
            <person name="Muto M."/>
            <person name="Sunaga Y."/>
            <person name="Tanaka M."/>
            <person name="Yoshino T."/>
            <person name="Taniguchi T."/>
            <person name="Fukuda Y."/>
            <person name="Nemoto M."/>
            <person name="Matsumoto M."/>
            <person name="Wong P.S."/>
            <person name="Aburatani S."/>
            <person name="Fujibuchi W."/>
        </authorList>
    </citation>
    <scope>NUCLEOTIDE SEQUENCE [LARGE SCALE GENOMIC DNA]</scope>
    <source>
        <strain evidence="8 9">JPCC DA0580</strain>
    </source>
</reference>
<protein>
    <recommendedName>
        <fullName evidence="6">40S ribosomal protein S4</fullName>
    </recommendedName>
</protein>
<dbReference type="InterPro" id="IPR000876">
    <property type="entry name" value="Ribosomal_eS4"/>
</dbReference>
<evidence type="ECO:0000256" key="1">
    <source>
        <dbReference type="ARBA" id="ARBA00007500"/>
    </source>
</evidence>
<dbReference type="AlphaFoldDB" id="A0A1Z5JPP9"/>
<dbReference type="Gene3D" id="2.40.50.740">
    <property type="match status" value="1"/>
</dbReference>
<dbReference type="InterPro" id="IPR036986">
    <property type="entry name" value="S4_RNA-bd_sf"/>
</dbReference>
<dbReference type="FunCoup" id="A0A1Z5JPP9">
    <property type="interactions" value="450"/>
</dbReference>